<dbReference type="InterPro" id="IPR036770">
    <property type="entry name" value="Ankyrin_rpt-contain_sf"/>
</dbReference>
<comment type="caution">
    <text evidence="1">The sequence shown here is derived from an EMBL/GenBank/DDBJ whole genome shotgun (WGS) entry which is preliminary data.</text>
</comment>
<dbReference type="EMBL" id="DTHS01000025">
    <property type="protein sequence ID" value="HHR48800.1"/>
    <property type="molecule type" value="Genomic_DNA"/>
</dbReference>
<sequence>MEELLEKGVDMNARDKDGWTALMYASFRFSNFNK</sequence>
<proteinExistence type="predicted"/>
<accession>A0A7V6CN66</accession>
<dbReference type="AlphaFoldDB" id="A0A7V6CN66"/>
<dbReference type="Pfam" id="PF13637">
    <property type="entry name" value="Ank_4"/>
    <property type="match status" value="1"/>
</dbReference>
<dbReference type="Gene3D" id="1.25.40.20">
    <property type="entry name" value="Ankyrin repeat-containing domain"/>
    <property type="match status" value="1"/>
</dbReference>
<organism evidence="1">
    <name type="scientific">candidate division WOR-3 bacterium</name>
    <dbReference type="NCBI Taxonomy" id="2052148"/>
    <lineage>
        <taxon>Bacteria</taxon>
        <taxon>Bacteria division WOR-3</taxon>
    </lineage>
</organism>
<reference evidence="1" key="1">
    <citation type="journal article" date="2020" name="mSystems">
        <title>Genome- and Community-Level Interaction Insights into Carbon Utilization and Element Cycling Functions of Hydrothermarchaeota in Hydrothermal Sediment.</title>
        <authorList>
            <person name="Zhou Z."/>
            <person name="Liu Y."/>
            <person name="Xu W."/>
            <person name="Pan J."/>
            <person name="Luo Z.H."/>
            <person name="Li M."/>
        </authorList>
    </citation>
    <scope>NUCLEOTIDE SEQUENCE [LARGE SCALE GENOMIC DNA]</scope>
    <source>
        <strain evidence="1">SpSt-791</strain>
    </source>
</reference>
<protein>
    <submittedName>
        <fullName evidence="1">Ankyrin repeat domain-containing protein</fullName>
    </submittedName>
</protein>
<dbReference type="SUPFAM" id="SSF48403">
    <property type="entry name" value="Ankyrin repeat"/>
    <property type="match status" value="1"/>
</dbReference>
<gene>
    <name evidence="1" type="ORF">ENV79_04055</name>
</gene>
<dbReference type="InterPro" id="IPR002110">
    <property type="entry name" value="Ankyrin_rpt"/>
</dbReference>
<name>A0A7V6CN66_UNCW3</name>
<evidence type="ECO:0000313" key="1">
    <source>
        <dbReference type="EMBL" id="HHR48800.1"/>
    </source>
</evidence>